<dbReference type="EMBL" id="MKVH01000024">
    <property type="protein sequence ID" value="OJX56825.1"/>
    <property type="molecule type" value="Genomic_DNA"/>
</dbReference>
<sequence length="1664" mass="183560">MADVVQRPDGFGFTRRQALGITGLLSLTAAPMAQAITTAFEATYRLVRRGQKIAFLVAGVERWVLDPKRFGGSPVIDCKETDTGIVVRLRGALFPGTDISADLDAYIGRGAAPDARFTLHAWQAELEAPFVPWLLDKEMARGHAGCATVLTSGEFAGQSPANADVTFRPMWAVGLRGGSVTTVGSLHLPSVRCTISLLDSTQRTMLAKSAHSRTLIRLHRDNAAWTVPLQVAGVEDWTLRAHHDAFDMLSYEVADDGRAAVVLEGSREGGVVFRARDTDADLPLRDVRYAWTRTEEGLHEAFVARYPETPVWMNVDGISLELGDRREIPPLEIVSRNGIIDRLHVAPGLLRYSIPMEGAVTEPVRMQHGMQVAFLTSAVSSKVLPAPAFHMAGLQIDFKQNVSTIKQIDGASLSKEAKKNYKVSKDLGRWGKVKFGLPNNPRVNVIRPEDLLVLTFEFVGLTINKSAGTFGGSGKLVVWFQPQHIAERAFFYTDPNANPKKKPNEGYPNSAPSGSDEPPLDPPIDAVMAQDSRLAFNVPNGYSGTYSIEGLLDWSKFTLNVSPSAKPPEVALTFGILNTSFLSRYALSTEAATKNVKPFKLARTRAKASQPPTASGGSSSAFKKYTLQAGAAAQLSERSDIKDRYEFDPDMATALSPQVMDELIAVVNQRPPIREPQADETSIEYPYRLMLSPNKYAGWAHAKTARIDPDSRRAELWHTRLGVKHSDGSVDEHAAYFRTVRAIWSPDFGTFREMSAIYKERPFRTSLNRRDRHEIVQLTSDYAMKKTKPAPVQVNRMMLTSLGAWMDSTGAWDPIGEDNLEVESWVQRGAQGRDSFVRVAYKGFLFPFGNRATLIKETERKFRRTPRGDMAAYLMQRMFIMLREPVREFPADGLKGMSYQGRDFPFRRVRITTKVTPNLELPVQLSPQFSTNSFWPQFSHNGAIQDVAWSCVGTDWDNNEIQFSTPLVFLANPDATTDATRLNGWIDNQYVKAQNDKRRNIKMQGQSIALAPSSKLGDTSLLVNVFKLSGYASPTAPVNYPIFFPKMESSMVKLDKVAELVGADAERSIVYYQKYLDHAFEQGPTPAKGAPVNPADIKNPSQIFARLLSPLMMDFSAKSDKSGGLAAPSVNIGGLSRALGPIPGDLENIANTAAAVGNFDPMQFFEDLLKTKILGDITLKDVLDFVQNMLNNIDKMPGLDRKDDYGIKDDVNDIKSKADAIKTEAQKLASDVSQDVKDAKQALVDEVDKVKNEIQGYINGGKKVVEDRIKEWKKRVEDKVNELKSEIEKALKPLKDAGNEAYKKYTEVQDGLQQLKQGLQLVYEWSTEIKSSPGNILVPLNPGATDKDDQAILYLKASFTKKLDLNPPEILLYGSLSNFVINLIGDGAAQFLVIKFTRLAFSAKLGEKPDIDPDIQSVEFAGALSFVNKLKDLIPRGGSAGGVGFSFDFDVQPTGISASMTIGLPNVTVGVFSLQNMSFLMRLTIPFDGRSFSAYFAFCTKENPFRLTIMVFGGGGFFGIEITPTGVRMLEAAFEFGGNFAFDCGVASGGASVMAGIYYKMEQKEIDGKLVQQSELTGYFRLTGNLSILGIIRVSLLFELKLTWQSNGKVYGTATIEVEIEILFISFSVGVTVERQLKGSDGDPTFSDMLPQPAMWQEYCDCFA</sequence>
<name>A0A1M3KWS1_9BACT</name>
<reference evidence="3 4" key="1">
    <citation type="submission" date="2016-09" db="EMBL/GenBank/DDBJ databases">
        <title>Genome-resolved meta-omics ties microbial dynamics to process performance in biotechnology for thiocyanate degradation.</title>
        <authorList>
            <person name="Kantor R.S."/>
            <person name="Huddy R.J."/>
            <person name="Iyer R."/>
            <person name="Thomas B.C."/>
            <person name="Brown C.T."/>
            <person name="Anantharaman K."/>
            <person name="Tringe S."/>
            <person name="Hettich R.L."/>
            <person name="Harrison S.T."/>
            <person name="Banfield J.F."/>
        </authorList>
    </citation>
    <scope>NUCLEOTIDE SEQUENCE [LARGE SCALE GENOMIC DNA]</scope>
    <source>
        <strain evidence="3">59-99</strain>
    </source>
</reference>
<dbReference type="SUPFAM" id="SSF58113">
    <property type="entry name" value="Apolipoprotein A-I"/>
    <property type="match status" value="1"/>
</dbReference>
<organism evidence="3 4">
    <name type="scientific">Candidatus Kapaibacterium thiocyanatum</name>
    <dbReference type="NCBI Taxonomy" id="1895771"/>
    <lineage>
        <taxon>Bacteria</taxon>
        <taxon>Pseudomonadati</taxon>
        <taxon>Candidatus Kapaibacteriota</taxon>
        <taxon>Candidatus Kapaibacteriia</taxon>
        <taxon>Candidatus Kapaibacteriales</taxon>
        <taxon>Candidatus Kapaibacteriaceae</taxon>
        <taxon>Candidatus Kapaibacterium</taxon>
    </lineage>
</organism>
<accession>A0A1M3KWS1</accession>
<evidence type="ECO:0000256" key="2">
    <source>
        <dbReference type="SAM" id="MobiDB-lite"/>
    </source>
</evidence>
<protein>
    <submittedName>
        <fullName evidence="3">Uncharacterized protein</fullName>
    </submittedName>
</protein>
<evidence type="ECO:0000313" key="4">
    <source>
        <dbReference type="Proteomes" id="UP000184233"/>
    </source>
</evidence>
<evidence type="ECO:0000256" key="1">
    <source>
        <dbReference type="SAM" id="Coils"/>
    </source>
</evidence>
<dbReference type="STRING" id="1895771.BGO89_09865"/>
<keyword evidence="1" id="KW-0175">Coiled coil</keyword>
<comment type="caution">
    <text evidence="3">The sequence shown here is derived from an EMBL/GenBank/DDBJ whole genome shotgun (WGS) entry which is preliminary data.</text>
</comment>
<feature type="region of interest" description="Disordered" evidence="2">
    <location>
        <begin position="496"/>
        <end position="523"/>
    </location>
</feature>
<evidence type="ECO:0000313" key="3">
    <source>
        <dbReference type="EMBL" id="OJX56825.1"/>
    </source>
</evidence>
<proteinExistence type="predicted"/>
<dbReference type="Proteomes" id="UP000184233">
    <property type="component" value="Unassembled WGS sequence"/>
</dbReference>
<feature type="coiled-coil region" evidence="1">
    <location>
        <begin position="1233"/>
        <end position="1289"/>
    </location>
</feature>
<gene>
    <name evidence="3" type="ORF">BGO89_09865</name>
</gene>
<dbReference type="Gene3D" id="1.20.120.20">
    <property type="entry name" value="Apolipoprotein"/>
    <property type="match status" value="1"/>
</dbReference>